<sequence>MIAKKDRDTIAEVAREYGAAKVVLFGSATSEDREPNDIDLGVKGIESRLFFRFYGELMMRLSKPVDVIDLSVRSRFVELVERDGVVLYASTS</sequence>
<proteinExistence type="predicted"/>
<evidence type="ECO:0000259" key="1">
    <source>
        <dbReference type="Pfam" id="PF18765"/>
    </source>
</evidence>
<name>A0A937XDU0_UNCW3</name>
<comment type="caution">
    <text evidence="2">The sequence shown here is derived from an EMBL/GenBank/DDBJ whole genome shotgun (WGS) entry which is preliminary data.</text>
</comment>
<dbReference type="EMBL" id="VGIR01000003">
    <property type="protein sequence ID" value="MBM3330424.1"/>
    <property type="molecule type" value="Genomic_DNA"/>
</dbReference>
<dbReference type="InterPro" id="IPR041633">
    <property type="entry name" value="Polbeta"/>
</dbReference>
<organism evidence="2 3">
    <name type="scientific">candidate division WOR-3 bacterium</name>
    <dbReference type="NCBI Taxonomy" id="2052148"/>
    <lineage>
        <taxon>Bacteria</taxon>
        <taxon>Bacteria division WOR-3</taxon>
    </lineage>
</organism>
<dbReference type="Pfam" id="PF18765">
    <property type="entry name" value="Polbeta"/>
    <property type="match status" value="1"/>
</dbReference>
<protein>
    <submittedName>
        <fullName evidence="2">Nucleotidyltransferase domain-containing protein</fullName>
    </submittedName>
</protein>
<dbReference type="Gene3D" id="3.30.460.10">
    <property type="entry name" value="Beta Polymerase, domain 2"/>
    <property type="match status" value="1"/>
</dbReference>
<reference evidence="2" key="1">
    <citation type="submission" date="2019-03" db="EMBL/GenBank/DDBJ databases">
        <title>Lake Tanganyika Metagenome-Assembled Genomes (MAGs).</title>
        <authorList>
            <person name="Tran P."/>
        </authorList>
    </citation>
    <scope>NUCLEOTIDE SEQUENCE</scope>
    <source>
        <strain evidence="2">K_DeepCast_150m_m2_040</strain>
    </source>
</reference>
<dbReference type="CDD" id="cd05403">
    <property type="entry name" value="NT_KNTase_like"/>
    <property type="match status" value="1"/>
</dbReference>
<feature type="domain" description="Polymerase beta nucleotidyltransferase" evidence="1">
    <location>
        <begin position="9"/>
        <end position="89"/>
    </location>
</feature>
<evidence type="ECO:0000313" key="3">
    <source>
        <dbReference type="Proteomes" id="UP000779900"/>
    </source>
</evidence>
<dbReference type="Proteomes" id="UP000779900">
    <property type="component" value="Unassembled WGS sequence"/>
</dbReference>
<dbReference type="AlphaFoldDB" id="A0A937XDU0"/>
<evidence type="ECO:0000313" key="2">
    <source>
        <dbReference type="EMBL" id="MBM3330424.1"/>
    </source>
</evidence>
<dbReference type="InterPro" id="IPR043519">
    <property type="entry name" value="NT_sf"/>
</dbReference>
<dbReference type="SUPFAM" id="SSF81301">
    <property type="entry name" value="Nucleotidyltransferase"/>
    <property type="match status" value="1"/>
</dbReference>
<gene>
    <name evidence="2" type="ORF">FJY68_01075</name>
</gene>
<accession>A0A937XDU0</accession>